<feature type="compositionally biased region" description="Polar residues" evidence="1">
    <location>
        <begin position="206"/>
        <end position="218"/>
    </location>
</feature>
<feature type="compositionally biased region" description="Polar residues" evidence="1">
    <location>
        <begin position="269"/>
        <end position="286"/>
    </location>
</feature>
<feature type="region of interest" description="Disordered" evidence="1">
    <location>
        <begin position="232"/>
        <end position="360"/>
    </location>
</feature>
<accession>A0A7S3SYP0</accession>
<feature type="compositionally biased region" description="Low complexity" evidence="1">
    <location>
        <begin position="20"/>
        <end position="40"/>
    </location>
</feature>
<sequence length="375" mass="38088">MQVDVTGDVAGEPAEEEESTSGASGEAAGLSTSSRYSVSSLWDWATTRNDGSDSEQSTGSRSSSRAAALWNWRNGAASPPPSEPGSRQSSVHGGSQFEGSQKGGAGLWFWRNGHSREASAHGANAYHAAIAAARGGALPPGGPLHSPEEGSQSPRKDGSLASVGSSTSLWSWANGGSTPDSDAEHSVSGGGGWNWANGRVGPPPDSNDSSMHGSVSLSRDSSISGGIWSWAKGRQSPAQSRDPSVDGGSHFSSGPKSPGAMPPSPGAVNYSSSHGGMPKSTSNTKLWSWGQGRPTPPASRDSSVKGGSHFGKLSMDGSSHGSGDIVHAGRLTMDGSSHGLSRLSMDGSSHGRGAKEPLAPVENVAVDGVCSHLRP</sequence>
<dbReference type="EMBL" id="HBIR01037557">
    <property type="protein sequence ID" value="CAE0568965.1"/>
    <property type="molecule type" value="Transcribed_RNA"/>
</dbReference>
<feature type="region of interest" description="Disordered" evidence="1">
    <location>
        <begin position="1"/>
        <end position="108"/>
    </location>
</feature>
<proteinExistence type="predicted"/>
<organism evidence="2">
    <name type="scientific">Emiliania huxleyi</name>
    <name type="common">Coccolithophore</name>
    <name type="synonym">Pontosphaera huxleyi</name>
    <dbReference type="NCBI Taxonomy" id="2903"/>
    <lineage>
        <taxon>Eukaryota</taxon>
        <taxon>Haptista</taxon>
        <taxon>Haptophyta</taxon>
        <taxon>Prymnesiophyceae</taxon>
        <taxon>Isochrysidales</taxon>
        <taxon>Noelaerhabdaceae</taxon>
        <taxon>Emiliania</taxon>
    </lineage>
</organism>
<dbReference type="AlphaFoldDB" id="A0A7S3SYP0"/>
<feature type="compositionally biased region" description="Polar residues" evidence="1">
    <location>
        <begin position="162"/>
        <end position="180"/>
    </location>
</feature>
<evidence type="ECO:0000256" key="1">
    <source>
        <dbReference type="SAM" id="MobiDB-lite"/>
    </source>
</evidence>
<feature type="region of interest" description="Disordered" evidence="1">
    <location>
        <begin position="137"/>
        <end position="218"/>
    </location>
</feature>
<gene>
    <name evidence="2" type="ORF">EHUX00137_LOCUS29320</name>
</gene>
<evidence type="ECO:0000313" key="2">
    <source>
        <dbReference type="EMBL" id="CAE0568965.1"/>
    </source>
</evidence>
<name>A0A7S3SYP0_EMIHU</name>
<reference evidence="2" key="1">
    <citation type="submission" date="2021-01" db="EMBL/GenBank/DDBJ databases">
        <authorList>
            <person name="Corre E."/>
            <person name="Pelletier E."/>
            <person name="Niang G."/>
            <person name="Scheremetjew M."/>
            <person name="Finn R."/>
            <person name="Kale V."/>
            <person name="Holt S."/>
            <person name="Cochrane G."/>
            <person name="Meng A."/>
            <person name="Brown T."/>
            <person name="Cohen L."/>
        </authorList>
    </citation>
    <scope>NUCLEOTIDE SEQUENCE</scope>
    <source>
        <strain evidence="2">379</strain>
    </source>
</reference>
<feature type="compositionally biased region" description="Low complexity" evidence="1">
    <location>
        <begin position="54"/>
        <end position="64"/>
    </location>
</feature>
<protein>
    <submittedName>
        <fullName evidence="2">Uncharacterized protein</fullName>
    </submittedName>
</protein>
<feature type="compositionally biased region" description="Polar residues" evidence="1">
    <location>
        <begin position="87"/>
        <end position="99"/>
    </location>
</feature>